<reference evidence="1 2" key="1">
    <citation type="submission" date="2016-10" db="EMBL/GenBank/DDBJ databases">
        <authorList>
            <person name="de Groot N.N."/>
        </authorList>
    </citation>
    <scope>NUCLEOTIDE SEQUENCE [LARGE SCALE GENOMIC DNA]</scope>
    <source>
        <strain evidence="1 2">CGMCC 1.9156</strain>
    </source>
</reference>
<dbReference type="InterPro" id="IPR011179">
    <property type="entry name" value="IPdP_isomerase"/>
</dbReference>
<dbReference type="GO" id="GO:0010181">
    <property type="term" value="F:FMN binding"/>
    <property type="evidence" value="ECO:0007669"/>
    <property type="project" value="InterPro"/>
</dbReference>
<dbReference type="PANTHER" id="PTHR43665">
    <property type="entry name" value="ISOPENTENYL-DIPHOSPHATE DELTA-ISOMERASE"/>
    <property type="match status" value="1"/>
</dbReference>
<dbReference type="GO" id="GO:0004452">
    <property type="term" value="F:isopentenyl-diphosphate delta-isomerase activity"/>
    <property type="evidence" value="ECO:0007669"/>
    <property type="project" value="InterPro"/>
</dbReference>
<dbReference type="SUPFAM" id="SSF51395">
    <property type="entry name" value="FMN-linked oxidoreductases"/>
    <property type="match status" value="1"/>
</dbReference>
<dbReference type="STRING" id="655355.SAMN05216283_102289"/>
<sequence>MTQDRKLDHIQLAFESQTGLMEHDQRFMYEPLLAAHPVDGEQAFLFLGKMIRSPFWVSSMTGGTGVARKINENIAQACREFGFGMGLGSCRKILFDKTYWADFDMREIIGPDQPFWANLGIAQVESLLKDKNEQAIIDLVGELRADGLIVHVNPLQEWFQPEGDRIERPPIETIELLMSRMHLPIIVKEVGQGMGEASLKRLLRLPLAAIEFAAYGGTNFSNLELMREDPAMQEMYQPFAFVGQTAAQMVKSVNRLLQEIGEPQCRQLIISGGVKNYLDGYYLTSLSQLPAVYGMASAVLKHATNDYQELKTYIENQLKALRLAQQYLTLNPEYDGA</sequence>
<keyword evidence="1" id="KW-0413">Isomerase</keyword>
<proteinExistence type="predicted"/>
<organism evidence="1 2">
    <name type="scientific">Sunxiuqinia elliptica</name>
    <dbReference type="NCBI Taxonomy" id="655355"/>
    <lineage>
        <taxon>Bacteria</taxon>
        <taxon>Pseudomonadati</taxon>
        <taxon>Bacteroidota</taxon>
        <taxon>Bacteroidia</taxon>
        <taxon>Marinilabiliales</taxon>
        <taxon>Prolixibacteraceae</taxon>
        <taxon>Sunxiuqinia</taxon>
    </lineage>
</organism>
<dbReference type="Proteomes" id="UP000198964">
    <property type="component" value="Unassembled WGS sequence"/>
</dbReference>
<dbReference type="InterPro" id="IPR013785">
    <property type="entry name" value="Aldolase_TIM"/>
</dbReference>
<dbReference type="AlphaFoldDB" id="A0A1I2F0Z3"/>
<gene>
    <name evidence="1" type="ORF">SAMN05216283_102289</name>
</gene>
<dbReference type="RefSeq" id="WP_093918961.1">
    <property type="nucleotide sequence ID" value="NZ_FONW01000002.1"/>
</dbReference>
<protein>
    <submittedName>
        <fullName evidence="1">Isopentenyl-diphosphate delta-isomerase</fullName>
    </submittedName>
</protein>
<keyword evidence="2" id="KW-1185">Reference proteome</keyword>
<accession>A0A1I2F0Z3</accession>
<evidence type="ECO:0000313" key="2">
    <source>
        <dbReference type="Proteomes" id="UP000198964"/>
    </source>
</evidence>
<dbReference type="GO" id="GO:0008299">
    <property type="term" value="P:isoprenoid biosynthetic process"/>
    <property type="evidence" value="ECO:0007669"/>
    <property type="project" value="InterPro"/>
</dbReference>
<name>A0A1I2F0Z3_9BACT</name>
<dbReference type="Gene3D" id="3.20.20.70">
    <property type="entry name" value="Aldolase class I"/>
    <property type="match status" value="1"/>
</dbReference>
<evidence type="ECO:0000313" key="1">
    <source>
        <dbReference type="EMBL" id="SFE98181.1"/>
    </source>
</evidence>
<dbReference type="PANTHER" id="PTHR43665:SF1">
    <property type="entry name" value="ISOPENTENYL-DIPHOSPHATE DELTA-ISOMERASE"/>
    <property type="match status" value="1"/>
</dbReference>
<dbReference type="EMBL" id="FONW01000002">
    <property type="protein sequence ID" value="SFE98181.1"/>
    <property type="molecule type" value="Genomic_DNA"/>
</dbReference>